<name>A0ABU0IXR6_9CAUL</name>
<feature type="transmembrane region" description="Helical" evidence="1">
    <location>
        <begin position="397"/>
        <end position="416"/>
    </location>
</feature>
<feature type="transmembrane region" description="Helical" evidence="1">
    <location>
        <begin position="369"/>
        <end position="391"/>
    </location>
</feature>
<dbReference type="PANTHER" id="PTHR38434:SF1">
    <property type="entry name" value="BLL2549 PROTEIN"/>
    <property type="match status" value="1"/>
</dbReference>
<gene>
    <name evidence="2" type="ORF">QO010_004591</name>
</gene>
<keyword evidence="3" id="KW-1185">Reference proteome</keyword>
<feature type="transmembrane region" description="Helical" evidence="1">
    <location>
        <begin position="814"/>
        <end position="835"/>
    </location>
</feature>
<feature type="transmembrane region" description="Helical" evidence="1">
    <location>
        <begin position="193"/>
        <end position="213"/>
    </location>
</feature>
<feature type="transmembrane region" description="Helical" evidence="1">
    <location>
        <begin position="345"/>
        <end position="362"/>
    </location>
</feature>
<feature type="transmembrane region" description="Helical" evidence="1">
    <location>
        <begin position="758"/>
        <end position="774"/>
    </location>
</feature>
<dbReference type="Proteomes" id="UP001228905">
    <property type="component" value="Unassembled WGS sequence"/>
</dbReference>
<feature type="transmembrane region" description="Helical" evidence="1">
    <location>
        <begin position="888"/>
        <end position="905"/>
    </location>
</feature>
<keyword evidence="1" id="KW-0472">Membrane</keyword>
<evidence type="ECO:0000313" key="2">
    <source>
        <dbReference type="EMBL" id="MDQ0466795.1"/>
    </source>
</evidence>
<feature type="transmembrane region" description="Helical" evidence="1">
    <location>
        <begin position="942"/>
        <end position="959"/>
    </location>
</feature>
<feature type="transmembrane region" description="Helical" evidence="1">
    <location>
        <begin position="847"/>
        <end position="868"/>
    </location>
</feature>
<feature type="transmembrane region" description="Helical" evidence="1">
    <location>
        <begin position="166"/>
        <end position="187"/>
    </location>
</feature>
<feature type="transmembrane region" description="Helical" evidence="1">
    <location>
        <begin position="688"/>
        <end position="709"/>
    </location>
</feature>
<feature type="transmembrane region" description="Helical" evidence="1">
    <location>
        <begin position="721"/>
        <end position="738"/>
    </location>
</feature>
<feature type="transmembrane region" description="Helical" evidence="1">
    <location>
        <begin position="477"/>
        <end position="498"/>
    </location>
</feature>
<feature type="transmembrane region" description="Helical" evidence="1">
    <location>
        <begin position="592"/>
        <end position="611"/>
    </location>
</feature>
<proteinExistence type="predicted"/>
<feature type="transmembrane region" description="Helical" evidence="1">
    <location>
        <begin position="220"/>
        <end position="239"/>
    </location>
</feature>
<feature type="transmembrane region" description="Helical" evidence="1">
    <location>
        <begin position="269"/>
        <end position="287"/>
    </location>
</feature>
<feature type="transmembrane region" description="Helical" evidence="1">
    <location>
        <begin position="912"/>
        <end position="930"/>
    </location>
</feature>
<feature type="transmembrane region" description="Helical" evidence="1">
    <location>
        <begin position="654"/>
        <end position="676"/>
    </location>
</feature>
<dbReference type="Pfam" id="PF10101">
    <property type="entry name" value="DUF2339"/>
    <property type="match status" value="1"/>
</dbReference>
<feature type="transmembrane region" description="Helical" evidence="1">
    <location>
        <begin position="527"/>
        <end position="544"/>
    </location>
</feature>
<feature type="transmembrane region" description="Helical" evidence="1">
    <location>
        <begin position="245"/>
        <end position="262"/>
    </location>
</feature>
<keyword evidence="1" id="KW-0812">Transmembrane</keyword>
<organism evidence="2 3">
    <name type="scientific">Caulobacter ginsengisoli</name>
    <dbReference type="NCBI Taxonomy" id="400775"/>
    <lineage>
        <taxon>Bacteria</taxon>
        <taxon>Pseudomonadati</taxon>
        <taxon>Pseudomonadota</taxon>
        <taxon>Alphaproteobacteria</taxon>
        <taxon>Caulobacterales</taxon>
        <taxon>Caulobacteraceae</taxon>
        <taxon>Caulobacter</taxon>
    </lineage>
</organism>
<feature type="transmembrane region" description="Helical" evidence="1">
    <location>
        <begin position="421"/>
        <end position="439"/>
    </location>
</feature>
<comment type="caution">
    <text evidence="2">The sequence shown here is derived from an EMBL/GenBank/DDBJ whole genome shotgun (WGS) entry which is preliminary data.</text>
</comment>
<keyword evidence="1" id="KW-1133">Transmembrane helix</keyword>
<sequence length="966" mass="99720">MIWLFTLGLAAWILRLSLDLNQHRSLTRRLSERLEALEDRQIPVAKPAAQAEPVEAPPPPTVGVLAEDRAPPGVLMQPEPEPPPRLVPPISPGRPPVDLVRLLSEKGLAWLGGGALVLGGLFLVGYAAQRGLFTPPVRLVSAVLGALAMLAASEWLRRPGPAQNSLVAAILAGAGAGGLYATVWAAWGLYRYLPGGPAVLLMTGVSTLLLGLSLRHRQPLALLALLGAFAAPEIAGRGIWSEEALTLHLLLVVVAGFAVAVGQRWSWTALATVLGVAGVCLLDAGVISPTREIALNLVTPVLALAYAGLNAHRGPARPFGLIAPLALGLSAFSLMLFWVAHAALWLAPVALAALAPLAGLAIGRTWTRWEALIAPVVLAVLGLTIAVGMAFEAELMTVRLEGAGLAIALVAAGLFARRQPLAVVSAAAGALLLMLRGAYGLDPLPAALALEAGAAVLILAAWPQARHTPNVFGDPAGDLALGAWSLAAGLALVAAIRLGARPEAVPALEAALALGVILLQRRLAWRGLAAAALAAGGAAVAASLDPRFIGPALASANGAGLAVLACALAATLLAVSSRLPRLPQDQTAPRQSLAAGAVILALIGAFIGLRWCASGQGLGLSLLLEASLRTLLMSLAGAALLLVTRDRRGTIARLGPHALLLLAAVHGVLCQLLIWNPLWGIWREPIETLPLLGSLALAYLASAGAFALAASRTREPVPARIYGTLAALFGLTWALLTLRHTFHGPDLTAGISPFAERIAQAALLPLLALGLDWIDRRGRLVRATQAVRWLGLTLALTITGLIAFPWWGADPAPMGGLGLGLLALALLAGLAAITWASGRIERDRAPILGETALVLAAGQALLPVTLAVRWAFHPHDPAHGAGLPLETWAYSAVWAVGGAALLALGSGLKERALRWTGLLVLLATAAKVAFFDTANLEGVARAGSFLAVGVLMVAAAVISRRLTRVS</sequence>
<dbReference type="InterPro" id="IPR019286">
    <property type="entry name" value="DUF2339_TM"/>
</dbReference>
<feature type="transmembrane region" description="Helical" evidence="1">
    <location>
        <begin position="786"/>
        <end position="808"/>
    </location>
</feature>
<evidence type="ECO:0000313" key="3">
    <source>
        <dbReference type="Proteomes" id="UP001228905"/>
    </source>
</evidence>
<feature type="transmembrane region" description="Helical" evidence="1">
    <location>
        <begin position="321"/>
        <end position="339"/>
    </location>
</feature>
<accession>A0ABU0IXR6</accession>
<dbReference type="RefSeq" id="WP_307352952.1">
    <property type="nucleotide sequence ID" value="NZ_JAUSVS010000015.1"/>
</dbReference>
<feature type="transmembrane region" description="Helical" evidence="1">
    <location>
        <begin position="293"/>
        <end position="309"/>
    </location>
</feature>
<feature type="transmembrane region" description="Helical" evidence="1">
    <location>
        <begin position="556"/>
        <end position="580"/>
    </location>
</feature>
<reference evidence="2 3" key="1">
    <citation type="submission" date="2023-07" db="EMBL/GenBank/DDBJ databases">
        <title>Genomic Encyclopedia of Type Strains, Phase IV (KMG-IV): sequencing the most valuable type-strain genomes for metagenomic binning, comparative biology and taxonomic classification.</title>
        <authorList>
            <person name="Goeker M."/>
        </authorList>
    </citation>
    <scope>NUCLEOTIDE SEQUENCE [LARGE SCALE GENOMIC DNA]</scope>
    <source>
        <strain evidence="2 3">DSM 18695</strain>
    </source>
</reference>
<dbReference type="PANTHER" id="PTHR38434">
    <property type="entry name" value="BLL2549 PROTEIN"/>
    <property type="match status" value="1"/>
</dbReference>
<protein>
    <submittedName>
        <fullName evidence="2">Membrane protein</fullName>
    </submittedName>
</protein>
<evidence type="ECO:0000256" key="1">
    <source>
        <dbReference type="SAM" id="Phobius"/>
    </source>
</evidence>
<dbReference type="EMBL" id="JAUSVS010000015">
    <property type="protein sequence ID" value="MDQ0466795.1"/>
    <property type="molecule type" value="Genomic_DNA"/>
</dbReference>
<feature type="transmembrane region" description="Helical" evidence="1">
    <location>
        <begin position="108"/>
        <end position="128"/>
    </location>
</feature>
<feature type="transmembrane region" description="Helical" evidence="1">
    <location>
        <begin position="617"/>
        <end position="642"/>
    </location>
</feature>